<dbReference type="PANTHER" id="PTHR43664:SF1">
    <property type="entry name" value="BETA-METHYLMALYL-COA DEHYDRATASE"/>
    <property type="match status" value="1"/>
</dbReference>
<dbReference type="InterPro" id="IPR002539">
    <property type="entry name" value="MaoC-like_dom"/>
</dbReference>
<organism evidence="2">
    <name type="scientific">Pseudomonas putida</name>
    <name type="common">Arthrobacter siderocapsulatus</name>
    <dbReference type="NCBI Taxonomy" id="303"/>
    <lineage>
        <taxon>Bacteria</taxon>
        <taxon>Pseudomonadati</taxon>
        <taxon>Pseudomonadota</taxon>
        <taxon>Gammaproteobacteria</taxon>
        <taxon>Pseudomonadales</taxon>
        <taxon>Pseudomonadaceae</taxon>
        <taxon>Pseudomonas</taxon>
    </lineage>
</organism>
<dbReference type="CDD" id="cd03454">
    <property type="entry name" value="YdeM"/>
    <property type="match status" value="1"/>
</dbReference>
<dbReference type="SUPFAM" id="SSF54637">
    <property type="entry name" value="Thioesterase/thiol ester dehydrase-isomerase"/>
    <property type="match status" value="1"/>
</dbReference>
<dbReference type="AlphaFoldDB" id="A0A1B2F3B4"/>
<dbReference type="PANTHER" id="PTHR43664">
    <property type="entry name" value="MONOAMINE OXIDASE-RELATED"/>
    <property type="match status" value="1"/>
</dbReference>
<dbReference type="Gene3D" id="3.10.129.10">
    <property type="entry name" value="Hotdog Thioesterase"/>
    <property type="match status" value="1"/>
</dbReference>
<sequence length="148" mass="16449">MTDPIYLEDLSVGDTFTSGEHCLDAEQIIRFAREYDPQPFHLDDSLAKDTFFEGLAASGWQTSALTMKLLVSSLPLARGVIGATAEVSWPQPTRPGDRLRVQSTIVSITPSRTRRDRGMVIVECITSNQRGETLQRMTSKVLCFAREA</sequence>
<keyword evidence="2" id="KW-0808">Transferase</keyword>
<dbReference type="InterPro" id="IPR029069">
    <property type="entry name" value="HotDog_dom_sf"/>
</dbReference>
<protein>
    <submittedName>
        <fullName evidence="2">Bifunctional enoyl-CoA hydratase/phosphate acetyltransferase</fullName>
    </submittedName>
</protein>
<dbReference type="GO" id="GO:0016740">
    <property type="term" value="F:transferase activity"/>
    <property type="evidence" value="ECO:0007669"/>
    <property type="project" value="UniProtKB-KW"/>
</dbReference>
<evidence type="ECO:0000259" key="1">
    <source>
        <dbReference type="Pfam" id="PF01575"/>
    </source>
</evidence>
<dbReference type="InterPro" id="IPR052342">
    <property type="entry name" value="MCH/BMMD"/>
</dbReference>
<dbReference type="Pfam" id="PF01575">
    <property type="entry name" value="MaoC_dehydratas"/>
    <property type="match status" value="1"/>
</dbReference>
<name>A0A1B2F3B4_PSEPU</name>
<feature type="domain" description="MaoC-like" evidence="1">
    <location>
        <begin position="23"/>
        <end position="113"/>
    </location>
</feature>
<gene>
    <name evidence="2" type="ORF">IEC33019_1120</name>
</gene>
<reference evidence="2" key="1">
    <citation type="submission" date="2016-07" db="EMBL/GenBank/DDBJ databases">
        <title>New class B carbapenemase carried by novel plasmid in Pseudomonas putida enviromental strain in eastern Amazonia.</title>
        <authorList>
            <person name="Souza C.O."/>
            <person name="Lima K.V."/>
            <person name="Brasiliense D.M."/>
            <person name="Perez-Chaparro P.J."/>
            <person name="Mamizuka E.M."/>
            <person name="Lima M.O."/>
            <person name="Lima L.N."/>
            <person name="McCulloch J.A."/>
        </authorList>
    </citation>
    <scope>NUCLEOTIDE SEQUENCE [LARGE SCALE GENOMIC DNA]</scope>
    <source>
        <strain evidence="2">IEC33019</strain>
    </source>
</reference>
<proteinExistence type="predicted"/>
<dbReference type="EMBL" id="CP016634">
    <property type="protein sequence ID" value="ANY86691.1"/>
    <property type="molecule type" value="Genomic_DNA"/>
</dbReference>
<dbReference type="RefSeq" id="WP_099593172.1">
    <property type="nucleotide sequence ID" value="NZ_CP016634.1"/>
</dbReference>
<accession>A0A1B2F3B4</accession>
<evidence type="ECO:0000313" key="2">
    <source>
        <dbReference type="EMBL" id="ANY86691.1"/>
    </source>
</evidence>